<evidence type="ECO:0000313" key="1">
    <source>
        <dbReference type="EMBL" id="GAI62704.1"/>
    </source>
</evidence>
<protein>
    <submittedName>
        <fullName evidence="1">Uncharacterized protein</fullName>
    </submittedName>
</protein>
<organism evidence="1">
    <name type="scientific">marine sediment metagenome</name>
    <dbReference type="NCBI Taxonomy" id="412755"/>
    <lineage>
        <taxon>unclassified sequences</taxon>
        <taxon>metagenomes</taxon>
        <taxon>ecological metagenomes</taxon>
    </lineage>
</organism>
<accession>X1S4H8</accession>
<dbReference type="EMBL" id="BARW01003040">
    <property type="protein sequence ID" value="GAI62704.1"/>
    <property type="molecule type" value="Genomic_DNA"/>
</dbReference>
<sequence>MQQEFRWEYVGIGQGHYHSDIGDCFQLAVDVSRKNPNHTIKIEIFRPKREVIGFLKDGEFITPDRMSAIIEKER</sequence>
<name>X1S4H8_9ZZZZ</name>
<gene>
    <name evidence="1" type="ORF">S12H4_08016</name>
</gene>
<proteinExistence type="predicted"/>
<reference evidence="1" key="1">
    <citation type="journal article" date="2014" name="Front. Microbiol.">
        <title>High frequency of phylogenetically diverse reductive dehalogenase-homologous genes in deep subseafloor sedimentary metagenomes.</title>
        <authorList>
            <person name="Kawai M."/>
            <person name="Futagami T."/>
            <person name="Toyoda A."/>
            <person name="Takaki Y."/>
            <person name="Nishi S."/>
            <person name="Hori S."/>
            <person name="Arai W."/>
            <person name="Tsubouchi T."/>
            <person name="Morono Y."/>
            <person name="Uchiyama I."/>
            <person name="Ito T."/>
            <person name="Fujiyama A."/>
            <person name="Inagaki F."/>
            <person name="Takami H."/>
        </authorList>
    </citation>
    <scope>NUCLEOTIDE SEQUENCE</scope>
    <source>
        <strain evidence="1">Expedition CK06-06</strain>
    </source>
</reference>
<comment type="caution">
    <text evidence="1">The sequence shown here is derived from an EMBL/GenBank/DDBJ whole genome shotgun (WGS) entry which is preliminary data.</text>
</comment>
<dbReference type="AlphaFoldDB" id="X1S4H8"/>